<dbReference type="Pfam" id="PF13579">
    <property type="entry name" value="Glyco_trans_4_4"/>
    <property type="match status" value="1"/>
</dbReference>
<accession>A0A923SIB5</accession>
<dbReference type="Pfam" id="PF00534">
    <property type="entry name" value="Glycos_transf_1"/>
    <property type="match status" value="1"/>
</dbReference>
<reference evidence="5" key="1">
    <citation type="submission" date="2020-08" db="EMBL/GenBank/DDBJ databases">
        <title>Pontibacter sp. SD6 16S ribosomal RNA gene Genome sequencing and assembly.</title>
        <authorList>
            <person name="Kang M."/>
        </authorList>
    </citation>
    <scope>NUCLEOTIDE SEQUENCE</scope>
    <source>
        <strain evidence="5">SD6</strain>
    </source>
</reference>
<organism evidence="5 6">
    <name type="scientific">Pontibacter cellulosilyticus</name>
    <dbReference type="NCBI Taxonomy" id="1720253"/>
    <lineage>
        <taxon>Bacteria</taxon>
        <taxon>Pseudomonadati</taxon>
        <taxon>Bacteroidota</taxon>
        <taxon>Cytophagia</taxon>
        <taxon>Cytophagales</taxon>
        <taxon>Hymenobacteraceae</taxon>
        <taxon>Pontibacter</taxon>
    </lineage>
</organism>
<evidence type="ECO:0000259" key="3">
    <source>
        <dbReference type="Pfam" id="PF00534"/>
    </source>
</evidence>
<keyword evidence="1" id="KW-0328">Glycosyltransferase</keyword>
<keyword evidence="2" id="KW-0808">Transferase</keyword>
<dbReference type="PANTHER" id="PTHR12526">
    <property type="entry name" value="GLYCOSYLTRANSFERASE"/>
    <property type="match status" value="1"/>
</dbReference>
<evidence type="ECO:0000256" key="2">
    <source>
        <dbReference type="ARBA" id="ARBA00022679"/>
    </source>
</evidence>
<comment type="caution">
    <text evidence="5">The sequence shown here is derived from an EMBL/GenBank/DDBJ whole genome shotgun (WGS) entry which is preliminary data.</text>
</comment>
<dbReference type="InterPro" id="IPR028098">
    <property type="entry name" value="Glyco_trans_4-like_N"/>
</dbReference>
<evidence type="ECO:0000256" key="1">
    <source>
        <dbReference type="ARBA" id="ARBA00022676"/>
    </source>
</evidence>
<dbReference type="AlphaFoldDB" id="A0A923SIB5"/>
<keyword evidence="6" id="KW-1185">Reference proteome</keyword>
<evidence type="ECO:0000259" key="4">
    <source>
        <dbReference type="Pfam" id="PF13579"/>
    </source>
</evidence>
<dbReference type="RefSeq" id="WP_187066508.1">
    <property type="nucleotide sequence ID" value="NZ_JACRVF010000001.1"/>
</dbReference>
<feature type="domain" description="Glycosyl transferase family 1" evidence="3">
    <location>
        <begin position="180"/>
        <end position="335"/>
    </location>
</feature>
<dbReference type="SUPFAM" id="SSF53756">
    <property type="entry name" value="UDP-Glycosyltransferase/glycogen phosphorylase"/>
    <property type="match status" value="1"/>
</dbReference>
<dbReference type="InterPro" id="IPR001296">
    <property type="entry name" value="Glyco_trans_1"/>
</dbReference>
<evidence type="ECO:0000313" key="6">
    <source>
        <dbReference type="Proteomes" id="UP000603640"/>
    </source>
</evidence>
<dbReference type="EMBL" id="JACRVF010000001">
    <property type="protein sequence ID" value="MBC5992573.1"/>
    <property type="molecule type" value="Genomic_DNA"/>
</dbReference>
<proteinExistence type="predicted"/>
<evidence type="ECO:0000313" key="5">
    <source>
        <dbReference type="EMBL" id="MBC5992573.1"/>
    </source>
</evidence>
<feature type="domain" description="Glycosyltransferase subfamily 4-like N-terminal" evidence="4">
    <location>
        <begin position="16"/>
        <end position="159"/>
    </location>
</feature>
<dbReference type="Proteomes" id="UP000603640">
    <property type="component" value="Unassembled WGS sequence"/>
</dbReference>
<dbReference type="PANTHER" id="PTHR12526:SF629">
    <property type="entry name" value="TEICHURONIC ACID BIOSYNTHESIS GLYCOSYLTRANSFERASE TUAH-RELATED"/>
    <property type="match status" value="1"/>
</dbReference>
<protein>
    <submittedName>
        <fullName evidence="5">Glycosyltransferase</fullName>
    </submittedName>
</protein>
<dbReference type="GO" id="GO:0016757">
    <property type="term" value="F:glycosyltransferase activity"/>
    <property type="evidence" value="ECO:0007669"/>
    <property type="project" value="UniProtKB-KW"/>
</dbReference>
<sequence>MKKLLFAVTTDLNHDQRMQRICTSLVQQGYDVELVGRQKQDSKPLVPQPYQQHRLQCRYNKGKLFYLEYMLRLYFYLNSRTYDALCAIDLDTALPVYFQAKKKRVPFVYDAHEYFPEVIEVTDRKTVKAAWTAIERFVVTRTKHAYTVTQSIADIFKRKYKTEFEVIRNVPVLWQFEPTEKAPATILYQGAVNAGRGLEPLLEAMVGLDAKLIICGTGDVFDNLIKLRSELGLEDKVELEGQVLPQDLLHITRNCRVGVMLLENKGLSYYYSLANKFFDYIHAGVPQLVIDFPEYVALNNEYKVGLLTSLNVEEIREKLNLLLTDEALYQELVANCEQAKKELNWQHEEQKLFSFYRGLWQV</sequence>
<dbReference type="Gene3D" id="3.40.50.2000">
    <property type="entry name" value="Glycogen Phosphorylase B"/>
    <property type="match status" value="2"/>
</dbReference>
<gene>
    <name evidence="5" type="ORF">H8S84_06970</name>
</gene>
<name>A0A923SIB5_9BACT</name>